<accession>A0A813XVY5</accession>
<keyword evidence="4 5" id="KW-0472">Membrane</keyword>
<evidence type="ECO:0000259" key="6">
    <source>
        <dbReference type="PROSITE" id="PS50262"/>
    </source>
</evidence>
<gene>
    <name evidence="8" type="ORF">IZO911_LOCUS11564</name>
    <name evidence="9" type="ORF">OKA104_LOCUS15407</name>
    <name evidence="7" type="ORF">VCS650_LOCUS8043</name>
</gene>
<evidence type="ECO:0000313" key="9">
    <source>
        <dbReference type="EMBL" id="CAF3746182.1"/>
    </source>
</evidence>
<evidence type="ECO:0000313" key="8">
    <source>
        <dbReference type="EMBL" id="CAF0888115.1"/>
    </source>
</evidence>
<feature type="transmembrane region" description="Helical" evidence="5">
    <location>
        <begin position="104"/>
        <end position="131"/>
    </location>
</feature>
<comment type="subcellular location">
    <subcellularLocation>
        <location evidence="1">Membrane</location>
    </subcellularLocation>
</comment>
<dbReference type="Proteomes" id="UP000663891">
    <property type="component" value="Unassembled WGS sequence"/>
</dbReference>
<dbReference type="Proteomes" id="UP000663881">
    <property type="component" value="Unassembled WGS sequence"/>
</dbReference>
<dbReference type="SUPFAM" id="SSF81321">
    <property type="entry name" value="Family A G protein-coupled receptor-like"/>
    <property type="match status" value="1"/>
</dbReference>
<comment type="caution">
    <text evidence="7">The sequence shown here is derived from an EMBL/GenBank/DDBJ whole genome shotgun (WGS) entry which is preliminary data.</text>
</comment>
<evidence type="ECO:0000256" key="2">
    <source>
        <dbReference type="ARBA" id="ARBA00022692"/>
    </source>
</evidence>
<proteinExistence type="predicted"/>
<dbReference type="InterPro" id="IPR017452">
    <property type="entry name" value="GPCR_Rhodpsn_7TM"/>
</dbReference>
<dbReference type="EMBL" id="CAJNOE010000087">
    <property type="protein sequence ID" value="CAF0888115.1"/>
    <property type="molecule type" value="Genomic_DNA"/>
</dbReference>
<dbReference type="Proteomes" id="UP000663860">
    <property type="component" value="Unassembled WGS sequence"/>
</dbReference>
<reference evidence="7" key="1">
    <citation type="submission" date="2021-02" db="EMBL/GenBank/DDBJ databases">
        <authorList>
            <person name="Nowell W R."/>
        </authorList>
    </citation>
    <scope>NUCLEOTIDE SEQUENCE</scope>
</reference>
<feature type="transmembrane region" description="Helical" evidence="5">
    <location>
        <begin position="61"/>
        <end position="84"/>
    </location>
</feature>
<dbReference type="GO" id="GO:0016020">
    <property type="term" value="C:membrane"/>
    <property type="evidence" value="ECO:0007669"/>
    <property type="project" value="UniProtKB-SubCell"/>
</dbReference>
<feature type="domain" description="G-protein coupled receptors family 1 profile" evidence="6">
    <location>
        <begin position="1"/>
        <end position="214"/>
    </location>
</feature>
<evidence type="ECO:0000313" key="7">
    <source>
        <dbReference type="EMBL" id="CAF0877182.1"/>
    </source>
</evidence>
<feature type="transmembrane region" description="Helical" evidence="5">
    <location>
        <begin position="190"/>
        <end position="209"/>
    </location>
</feature>
<evidence type="ECO:0000256" key="5">
    <source>
        <dbReference type="SAM" id="Phobius"/>
    </source>
</evidence>
<dbReference type="Gene3D" id="1.20.1070.10">
    <property type="entry name" value="Rhodopsin 7-helix transmembrane proteins"/>
    <property type="match status" value="1"/>
</dbReference>
<feature type="transmembrane region" description="Helical" evidence="5">
    <location>
        <begin position="152"/>
        <end position="178"/>
    </location>
</feature>
<sequence>MIRNHINSNASNRNSNTFQCRLKAYLSNVALISSLYSNTFQALYRFFRIIYYTRRYFYHNIYLYIFGILIQIVLSILQPLPLIVKGEYQYEDFHCQIQFTNYRGMIFAALLVWLLPISFTIFIYGYTLHYIRCNSALFNVRQRTRIKRDLIVIRRILWLLIFIIIFGMPACTAAIVYYLFGYNEWWENHFIWLTFVLCFMGVSTVQSYFSPHLRVLWSTNLHHTNSSTVTNS</sequence>
<evidence type="ECO:0000256" key="4">
    <source>
        <dbReference type="ARBA" id="ARBA00023136"/>
    </source>
</evidence>
<dbReference type="AlphaFoldDB" id="A0A813XVY5"/>
<dbReference type="PROSITE" id="PS50262">
    <property type="entry name" value="G_PROTEIN_RECEP_F1_2"/>
    <property type="match status" value="1"/>
</dbReference>
<evidence type="ECO:0000313" key="10">
    <source>
        <dbReference type="Proteomes" id="UP000663891"/>
    </source>
</evidence>
<name>A0A813XVY5_9BILA</name>
<dbReference type="EMBL" id="CAJOAY010000846">
    <property type="protein sequence ID" value="CAF3746182.1"/>
    <property type="molecule type" value="Genomic_DNA"/>
</dbReference>
<keyword evidence="2 5" id="KW-0812">Transmembrane</keyword>
<protein>
    <recommendedName>
        <fullName evidence="6">G-protein coupled receptors family 1 profile domain-containing protein</fullName>
    </recommendedName>
</protein>
<dbReference type="OrthoDB" id="10016729at2759"/>
<evidence type="ECO:0000256" key="1">
    <source>
        <dbReference type="ARBA" id="ARBA00004370"/>
    </source>
</evidence>
<dbReference type="EMBL" id="CAJNON010000053">
    <property type="protein sequence ID" value="CAF0877182.1"/>
    <property type="molecule type" value="Genomic_DNA"/>
</dbReference>
<keyword evidence="3 5" id="KW-1133">Transmembrane helix</keyword>
<organism evidence="7 10">
    <name type="scientific">Adineta steineri</name>
    <dbReference type="NCBI Taxonomy" id="433720"/>
    <lineage>
        <taxon>Eukaryota</taxon>
        <taxon>Metazoa</taxon>
        <taxon>Spiralia</taxon>
        <taxon>Gnathifera</taxon>
        <taxon>Rotifera</taxon>
        <taxon>Eurotatoria</taxon>
        <taxon>Bdelloidea</taxon>
        <taxon>Adinetida</taxon>
        <taxon>Adinetidae</taxon>
        <taxon>Adineta</taxon>
    </lineage>
</organism>
<evidence type="ECO:0000256" key="3">
    <source>
        <dbReference type="ARBA" id="ARBA00022989"/>
    </source>
</evidence>